<evidence type="ECO:0000313" key="3">
    <source>
        <dbReference type="Proteomes" id="UP000523007"/>
    </source>
</evidence>
<comment type="caution">
    <text evidence="2">The sequence shown here is derived from an EMBL/GenBank/DDBJ whole genome shotgun (WGS) entry which is preliminary data.</text>
</comment>
<evidence type="ECO:0000313" key="2">
    <source>
        <dbReference type="EMBL" id="MBB4930141.1"/>
    </source>
</evidence>
<organism evidence="2 3">
    <name type="scientific">Lipingzhangella halophila</name>
    <dbReference type="NCBI Taxonomy" id="1783352"/>
    <lineage>
        <taxon>Bacteria</taxon>
        <taxon>Bacillati</taxon>
        <taxon>Actinomycetota</taxon>
        <taxon>Actinomycetes</taxon>
        <taxon>Streptosporangiales</taxon>
        <taxon>Nocardiopsidaceae</taxon>
        <taxon>Lipingzhangella</taxon>
    </lineage>
</organism>
<sequence length="89" mass="9136">MFTPLASLREKVAGAIAKRRSLSTRAKDLGASFVEYGALILLIAAIAGLVITQTGGIPKAVKNIIEDAITEVSNAGDEEAPEPSASPTA</sequence>
<evidence type="ECO:0000256" key="1">
    <source>
        <dbReference type="SAM" id="Phobius"/>
    </source>
</evidence>
<reference evidence="2 3" key="1">
    <citation type="submission" date="2020-08" db="EMBL/GenBank/DDBJ databases">
        <title>Sequencing the genomes of 1000 actinobacteria strains.</title>
        <authorList>
            <person name="Klenk H.-P."/>
        </authorList>
    </citation>
    <scope>NUCLEOTIDE SEQUENCE [LARGE SCALE GENOMIC DNA]</scope>
    <source>
        <strain evidence="2 3">DSM 102030</strain>
    </source>
</reference>
<accession>A0A7W7RDT4</accession>
<name>A0A7W7RDT4_9ACTN</name>
<dbReference type="AlphaFoldDB" id="A0A7W7RDT4"/>
<keyword evidence="1" id="KW-0472">Membrane</keyword>
<feature type="transmembrane region" description="Helical" evidence="1">
    <location>
        <begin position="33"/>
        <end position="52"/>
    </location>
</feature>
<dbReference type="EMBL" id="JACHJT010000001">
    <property type="protein sequence ID" value="MBB4930141.1"/>
    <property type="molecule type" value="Genomic_DNA"/>
</dbReference>
<dbReference type="RefSeq" id="WP_184575134.1">
    <property type="nucleotide sequence ID" value="NZ_JACHJT010000001.1"/>
</dbReference>
<keyword evidence="1" id="KW-0812">Transmembrane</keyword>
<gene>
    <name evidence="2" type="ORF">F4561_000961</name>
</gene>
<proteinExistence type="predicted"/>
<keyword evidence="1" id="KW-1133">Transmembrane helix</keyword>
<keyword evidence="3" id="KW-1185">Reference proteome</keyword>
<protein>
    <submittedName>
        <fullName evidence="2">Flp pilus assembly pilin Flp</fullName>
    </submittedName>
</protein>
<dbReference type="Proteomes" id="UP000523007">
    <property type="component" value="Unassembled WGS sequence"/>
</dbReference>